<dbReference type="EMBL" id="CP000613">
    <property type="protein sequence ID" value="ACI99357.1"/>
    <property type="molecule type" value="Genomic_DNA"/>
</dbReference>
<evidence type="ECO:0000313" key="2">
    <source>
        <dbReference type="EMBL" id="ACI99357.1"/>
    </source>
</evidence>
<dbReference type="RefSeq" id="WP_012567142.1">
    <property type="nucleotide sequence ID" value="NC_011420.2"/>
</dbReference>
<proteinExistence type="predicted"/>
<dbReference type="KEGG" id="rce:RC1_1961"/>
<dbReference type="HOGENOM" id="CLU_2919734_0_0_5"/>
<name>B6ITQ6_RHOCS</name>
<reference evidence="2 3" key="1">
    <citation type="journal article" date="2010" name="BMC Genomics">
        <title>Metabolic flexibility revealed in the genome of the cyst-forming alpha-1 proteobacterium Rhodospirillum centenum.</title>
        <authorList>
            <person name="Lu Y.K."/>
            <person name="Marden J."/>
            <person name="Han M."/>
            <person name="Swingley W.D."/>
            <person name="Mastrian S.D."/>
            <person name="Chowdhury S.R."/>
            <person name="Hao J."/>
            <person name="Helmy T."/>
            <person name="Kim S."/>
            <person name="Kurdoglu A.A."/>
            <person name="Matthies H.J."/>
            <person name="Rollo D."/>
            <person name="Stothard P."/>
            <person name="Blankenship R.E."/>
            <person name="Bauer C.E."/>
            <person name="Touchman J.W."/>
        </authorList>
    </citation>
    <scope>NUCLEOTIDE SEQUENCE [LARGE SCALE GENOMIC DNA]</scope>
    <source>
        <strain evidence="3">ATCC 51521 / SW</strain>
    </source>
</reference>
<dbReference type="Proteomes" id="UP000001591">
    <property type="component" value="Chromosome"/>
</dbReference>
<accession>B6ITQ6</accession>
<evidence type="ECO:0000256" key="1">
    <source>
        <dbReference type="SAM" id="Phobius"/>
    </source>
</evidence>
<protein>
    <submittedName>
        <fullName evidence="2">Uncharacterized protein</fullName>
    </submittedName>
</protein>
<evidence type="ECO:0000313" key="3">
    <source>
        <dbReference type="Proteomes" id="UP000001591"/>
    </source>
</evidence>
<dbReference type="AlphaFoldDB" id="B6ITQ6"/>
<keyword evidence="3" id="KW-1185">Reference proteome</keyword>
<feature type="transmembrane region" description="Helical" evidence="1">
    <location>
        <begin position="25"/>
        <end position="51"/>
    </location>
</feature>
<keyword evidence="1" id="KW-0812">Transmembrane</keyword>
<keyword evidence="1" id="KW-0472">Membrane</keyword>
<organism evidence="2 3">
    <name type="scientific">Rhodospirillum centenum (strain ATCC 51521 / SW)</name>
    <dbReference type="NCBI Taxonomy" id="414684"/>
    <lineage>
        <taxon>Bacteria</taxon>
        <taxon>Pseudomonadati</taxon>
        <taxon>Pseudomonadota</taxon>
        <taxon>Alphaproteobacteria</taxon>
        <taxon>Rhodospirillales</taxon>
        <taxon>Rhodospirillaceae</taxon>
        <taxon>Rhodospirillum</taxon>
    </lineage>
</organism>
<keyword evidence="1" id="KW-1133">Transmembrane helix</keyword>
<gene>
    <name evidence="2" type="ordered locus">RC1_1961</name>
</gene>
<sequence>MDWLKFETDAAAARGDLTAWAGGGLVWAAVTLLALGQPVGMILGATLAVLLRRVLRSVVVF</sequence>